<dbReference type="GO" id="GO:0001179">
    <property type="term" value="F:RNA polymerase I general transcription initiation factor binding"/>
    <property type="evidence" value="ECO:0007669"/>
    <property type="project" value="TreeGrafter"/>
</dbReference>
<dbReference type="GO" id="GO:0070860">
    <property type="term" value="C:RNA polymerase I core factor complex"/>
    <property type="evidence" value="ECO:0007669"/>
    <property type="project" value="TreeGrafter"/>
</dbReference>
<dbReference type="PANTHER" id="PTHR28221">
    <property type="entry name" value="RNA POLYMERASE I-SPECIFIC TRANSCRIPTION INITIATION FACTOR RRN6"/>
    <property type="match status" value="1"/>
</dbReference>
<dbReference type="Proteomes" id="UP001201163">
    <property type="component" value="Unassembled WGS sequence"/>
</dbReference>
<comment type="caution">
    <text evidence="2">The sequence shown here is derived from an EMBL/GenBank/DDBJ whole genome shotgun (WGS) entry which is preliminary data.</text>
</comment>
<dbReference type="GO" id="GO:0001163">
    <property type="term" value="F:RNA polymerase I transcription regulatory region sequence-specific DNA binding"/>
    <property type="evidence" value="ECO:0007669"/>
    <property type="project" value="TreeGrafter"/>
</dbReference>
<keyword evidence="3" id="KW-1185">Reference proteome</keyword>
<evidence type="ECO:0000313" key="2">
    <source>
        <dbReference type="EMBL" id="KAH8999064.1"/>
    </source>
</evidence>
<feature type="compositionally biased region" description="Basic residues" evidence="1">
    <location>
        <begin position="868"/>
        <end position="883"/>
    </location>
</feature>
<accession>A0AAD4LNY2</accession>
<evidence type="ECO:0000256" key="1">
    <source>
        <dbReference type="SAM" id="MobiDB-lite"/>
    </source>
</evidence>
<protein>
    <submittedName>
        <fullName evidence="2">Uncharacterized protein</fullName>
    </submittedName>
</protein>
<sequence length="883" mass="96875">MDTWPPSITYNLTSRKGKAKSVILPYPLLEGGALTSATLRERHGRLEWVTAQNLSPNRQRLACSEKAVLAFPATWSPPVQPPATSWSQRAEQSAHFLRTYYPDVDVPAELIREQVATEAQIGDSLRAFDPLLGDLVTSFDVSASSKRWRTFMAFPMSRNGCDLNFSPIEFSAEGSIITEPTHSPARTFRTPICQIVPSPASDGPDRETVIAVRTHSSVSLLSLSLPMSAAAFPMIRDVGSFDRLSLGGHMAIDVQFDCSLENVILVNNLGHVFKRALLSDDDPVNVYNGVSEPDYANDGFWRIAPGEPGEMCFLMTANSAELIDFRTLDRAAKVYSVARGSDSLTSIGYDPDDHLLRLVTTNELVWVDPRFHTRPVLAFKHEREYDRTLSSHVVSIGDARLTILSSRNNSLLSIYDVSGNNDGLVQSHTLPYALSGRFPSGPHSGFCVVQPHLGYGNSATTSLLQLSNRGAIYQSALTEETQPPVEIEVSWSTGVHRLSNDSRTQKPDVGRLGAREMQEIDFRQAYQRLFSPLDTAQSVYPAENADAVYQTLDAMPLFWKQASIVDEQLLTIFDIAFRSGEEPAHASRADFLTQSTLSSRRGFRALTQGRVPRETLINEAGWHFNLEPVLQMLVPDISCDIQSMVERLHKYDLVLDECRSGSSLRRESEAREELAVDLALSTDVLSAQPFANSKADLTEGDIFETMSRAAEAMTFSETGPPPVQFGHLSPIAHDTQGTTDDASTGLELQPGVRLLLAEWDIGTDPDQFTYHDPYDDQQPVTRSPHHQALVTQSQRPPLVATTALPVITDSRAALPTVISTSQPVMTGVLVGSRNEAESERASVLPSDPHATMASTQSVPGPYGGRLPTGKKKTAAGKKRVGGF</sequence>
<dbReference type="InterPro" id="IPR019350">
    <property type="entry name" value="RNA_pol_I-sp_TIF_RRN6-like"/>
</dbReference>
<evidence type="ECO:0000313" key="3">
    <source>
        <dbReference type="Proteomes" id="UP001201163"/>
    </source>
</evidence>
<organism evidence="2 3">
    <name type="scientific">Lactarius akahatsu</name>
    <dbReference type="NCBI Taxonomy" id="416441"/>
    <lineage>
        <taxon>Eukaryota</taxon>
        <taxon>Fungi</taxon>
        <taxon>Dikarya</taxon>
        <taxon>Basidiomycota</taxon>
        <taxon>Agaricomycotina</taxon>
        <taxon>Agaricomycetes</taxon>
        <taxon>Russulales</taxon>
        <taxon>Russulaceae</taxon>
        <taxon>Lactarius</taxon>
    </lineage>
</organism>
<gene>
    <name evidence="2" type="ORF">EDB92DRAFT_1832251</name>
</gene>
<dbReference type="PANTHER" id="PTHR28221:SF2">
    <property type="entry name" value="RNA POLYMERASE I-SPECIFIC TRANSCRIPTION INITIATION FACTOR RRN6"/>
    <property type="match status" value="1"/>
</dbReference>
<name>A0AAD4LNY2_9AGAM</name>
<dbReference type="GO" id="GO:0042790">
    <property type="term" value="P:nucleolar large rRNA transcription by RNA polymerase I"/>
    <property type="evidence" value="ECO:0007669"/>
    <property type="project" value="TreeGrafter"/>
</dbReference>
<dbReference type="AlphaFoldDB" id="A0AAD4LNY2"/>
<dbReference type="EMBL" id="JAKELL010000004">
    <property type="protein sequence ID" value="KAH8999064.1"/>
    <property type="molecule type" value="Genomic_DNA"/>
</dbReference>
<feature type="region of interest" description="Disordered" evidence="1">
    <location>
        <begin position="774"/>
        <end position="793"/>
    </location>
</feature>
<proteinExistence type="predicted"/>
<reference evidence="2" key="1">
    <citation type="submission" date="2022-01" db="EMBL/GenBank/DDBJ databases">
        <title>Comparative genomics reveals a dynamic genome evolution in the ectomycorrhizal milk-cap (Lactarius) mushrooms.</title>
        <authorList>
            <consortium name="DOE Joint Genome Institute"/>
            <person name="Lebreton A."/>
            <person name="Tang N."/>
            <person name="Kuo A."/>
            <person name="LaButti K."/>
            <person name="Drula E."/>
            <person name="Barry K."/>
            <person name="Clum A."/>
            <person name="Lipzen A."/>
            <person name="Mousain D."/>
            <person name="Ng V."/>
            <person name="Wang R."/>
            <person name="Wang X."/>
            <person name="Dai Y."/>
            <person name="Henrissat B."/>
            <person name="Grigoriev I.V."/>
            <person name="Guerin-Laguette A."/>
            <person name="Yu F."/>
            <person name="Martin F.M."/>
        </authorList>
    </citation>
    <scope>NUCLEOTIDE SEQUENCE</scope>
    <source>
        <strain evidence="2">QP</strain>
    </source>
</reference>
<feature type="region of interest" description="Disordered" evidence="1">
    <location>
        <begin position="836"/>
        <end position="883"/>
    </location>
</feature>